<dbReference type="InterPro" id="IPR058163">
    <property type="entry name" value="LysR-type_TF_proteobact-type"/>
</dbReference>
<keyword evidence="2" id="KW-0805">Transcription regulation</keyword>
<dbReference type="SUPFAM" id="SSF46785">
    <property type="entry name" value="Winged helix' DNA-binding domain"/>
    <property type="match status" value="1"/>
</dbReference>
<dbReference type="PANTHER" id="PTHR30537">
    <property type="entry name" value="HTH-TYPE TRANSCRIPTIONAL REGULATOR"/>
    <property type="match status" value="1"/>
</dbReference>
<dbReference type="GO" id="GO:0043565">
    <property type="term" value="F:sequence-specific DNA binding"/>
    <property type="evidence" value="ECO:0007669"/>
    <property type="project" value="TreeGrafter"/>
</dbReference>
<dbReference type="PROSITE" id="PS50931">
    <property type="entry name" value="HTH_LYSR"/>
    <property type="match status" value="1"/>
</dbReference>
<comment type="similarity">
    <text evidence="1">Belongs to the LysR transcriptional regulatory family.</text>
</comment>
<name>A0A848GZM0_9BURK</name>
<dbReference type="Gene3D" id="1.10.10.10">
    <property type="entry name" value="Winged helix-like DNA-binding domain superfamily/Winged helix DNA-binding domain"/>
    <property type="match status" value="1"/>
</dbReference>
<dbReference type="Pfam" id="PF00126">
    <property type="entry name" value="HTH_1"/>
    <property type="match status" value="1"/>
</dbReference>
<evidence type="ECO:0000256" key="2">
    <source>
        <dbReference type="ARBA" id="ARBA00023015"/>
    </source>
</evidence>
<proteinExistence type="inferred from homology"/>
<dbReference type="SUPFAM" id="SSF53850">
    <property type="entry name" value="Periplasmic binding protein-like II"/>
    <property type="match status" value="1"/>
</dbReference>
<organism evidence="6 7">
    <name type="scientific">Ramlibacter agri</name>
    <dbReference type="NCBI Taxonomy" id="2728837"/>
    <lineage>
        <taxon>Bacteria</taxon>
        <taxon>Pseudomonadati</taxon>
        <taxon>Pseudomonadota</taxon>
        <taxon>Betaproteobacteria</taxon>
        <taxon>Burkholderiales</taxon>
        <taxon>Comamonadaceae</taxon>
        <taxon>Ramlibacter</taxon>
    </lineage>
</organism>
<dbReference type="AlphaFoldDB" id="A0A848GZM0"/>
<keyword evidence="3" id="KW-0238">DNA-binding</keyword>
<dbReference type="Gene3D" id="3.40.190.290">
    <property type="match status" value="1"/>
</dbReference>
<dbReference type="Proteomes" id="UP000541185">
    <property type="component" value="Unassembled WGS sequence"/>
</dbReference>
<dbReference type="InterPro" id="IPR036390">
    <property type="entry name" value="WH_DNA-bd_sf"/>
</dbReference>
<evidence type="ECO:0000313" key="7">
    <source>
        <dbReference type="Proteomes" id="UP000541185"/>
    </source>
</evidence>
<evidence type="ECO:0000256" key="3">
    <source>
        <dbReference type="ARBA" id="ARBA00023125"/>
    </source>
</evidence>
<dbReference type="InterPro" id="IPR036388">
    <property type="entry name" value="WH-like_DNA-bd_sf"/>
</dbReference>
<evidence type="ECO:0000256" key="1">
    <source>
        <dbReference type="ARBA" id="ARBA00009437"/>
    </source>
</evidence>
<dbReference type="GO" id="GO:0003700">
    <property type="term" value="F:DNA-binding transcription factor activity"/>
    <property type="evidence" value="ECO:0007669"/>
    <property type="project" value="InterPro"/>
</dbReference>
<dbReference type="GO" id="GO:0006351">
    <property type="term" value="P:DNA-templated transcription"/>
    <property type="evidence" value="ECO:0007669"/>
    <property type="project" value="TreeGrafter"/>
</dbReference>
<keyword evidence="7" id="KW-1185">Reference proteome</keyword>
<comment type="caution">
    <text evidence="6">The sequence shown here is derived from an EMBL/GenBank/DDBJ whole genome shotgun (WGS) entry which is preliminary data.</text>
</comment>
<dbReference type="InterPro" id="IPR000847">
    <property type="entry name" value="LysR_HTH_N"/>
</dbReference>
<evidence type="ECO:0000259" key="5">
    <source>
        <dbReference type="PROSITE" id="PS50931"/>
    </source>
</evidence>
<dbReference type="FunFam" id="1.10.10.10:FF:000001">
    <property type="entry name" value="LysR family transcriptional regulator"/>
    <property type="match status" value="1"/>
</dbReference>
<sequence length="300" mass="33701">MNDATDLRFFVAVTKAGSLAEAARRMDITPSAVSQHLRQLEKRLGLHLVHRSTRRFSLTDEGELFYAGAVDLLARMDDLTDSLRARTGEVAGKLDICGPLGFGRRYLAPIVADFHARHPGLQASLTLTDLVPASNTQRFDLIVHIGELADSSLVAYPVAPNQRFLCASPKYLARHPAPQTPDDLAQHACLVLRENQEDVTLWRLRRKREEVSVRVPATLWSNDGEVVKEWALMGKGILLRSEWDVAEHLKSGRLVRVLPDWEPPEAGVVALVDHRANMSARVKLFLEFLQGRFRPKVPWR</sequence>
<dbReference type="CDD" id="cd08479">
    <property type="entry name" value="PBP2_CrgA_like_9"/>
    <property type="match status" value="1"/>
</dbReference>
<evidence type="ECO:0000313" key="6">
    <source>
        <dbReference type="EMBL" id="NML43627.1"/>
    </source>
</evidence>
<dbReference type="EMBL" id="JABBFX010000001">
    <property type="protein sequence ID" value="NML43627.1"/>
    <property type="molecule type" value="Genomic_DNA"/>
</dbReference>
<reference evidence="6 7" key="1">
    <citation type="submission" date="2020-04" db="EMBL/GenBank/DDBJ databases">
        <title>Ramlibacter sp. G-1-2-2 isolated from soil.</title>
        <authorList>
            <person name="Dahal R.H."/>
        </authorList>
    </citation>
    <scope>NUCLEOTIDE SEQUENCE [LARGE SCALE GENOMIC DNA]</scope>
    <source>
        <strain evidence="6 7">G-1-2-2</strain>
    </source>
</reference>
<protein>
    <submittedName>
        <fullName evidence="6">LysR family transcriptional regulator</fullName>
    </submittedName>
</protein>
<dbReference type="InterPro" id="IPR005119">
    <property type="entry name" value="LysR_subst-bd"/>
</dbReference>
<feature type="domain" description="HTH lysR-type" evidence="5">
    <location>
        <begin position="1"/>
        <end position="59"/>
    </location>
</feature>
<evidence type="ECO:0000256" key="4">
    <source>
        <dbReference type="ARBA" id="ARBA00023163"/>
    </source>
</evidence>
<dbReference type="FunFam" id="3.40.190.290:FF:000001">
    <property type="entry name" value="Transcriptional regulator, LysR family"/>
    <property type="match status" value="1"/>
</dbReference>
<dbReference type="PANTHER" id="PTHR30537:SF5">
    <property type="entry name" value="HTH-TYPE TRANSCRIPTIONAL ACTIVATOR TTDR-RELATED"/>
    <property type="match status" value="1"/>
</dbReference>
<keyword evidence="4" id="KW-0804">Transcription</keyword>
<accession>A0A848GZM0</accession>
<dbReference type="Pfam" id="PF03466">
    <property type="entry name" value="LysR_substrate"/>
    <property type="match status" value="1"/>
</dbReference>
<gene>
    <name evidence="6" type="ORF">HHL11_07695</name>
</gene>